<dbReference type="PANTHER" id="PTHR23355">
    <property type="entry name" value="RIBONUCLEASE"/>
    <property type="match status" value="1"/>
</dbReference>
<evidence type="ECO:0000259" key="2">
    <source>
        <dbReference type="SMART" id="SM00955"/>
    </source>
</evidence>
<dbReference type="InterPro" id="IPR012340">
    <property type="entry name" value="NA-bd_OB-fold"/>
</dbReference>
<sequence length="461" mass="50051">MKTLIDSTHALIGGLAAIRRQFNVPEQFPPAVLAAADSAARRQPTAHADRTDRPFVTLDPATSTDLDQAFMIERSGNDLLLHYAIADVAWFVGDGDAIDREAWQRGTTIYLPDGRAGLYPPVLAEGAASLLPAVARPAVIFTTRIDGDGNARLDGAERAIIRSSAKLAYDTVKASDLPADFDELARRIEAAESRRGAARVDPPEQEVDALGDGRYQLLFRPRLRSEEQNATLSLASNIAIADALLAARTGLFRVMPEPDEQAVQRLRQSARALGLSWPEMETLVQFEKKLDPADSRHAAFMLAVRRASGGASYVPYRDGIVPWHAPMAATYAHATAPLRRLADRYVVRAALAVANGQPVPPEVSAAFEELPAVMARADARDGQIDRNVIDLAEALMLQGSEGTTFDAVVTDADEHGLRIQLCELPIVARVRGPGEKPGDRIRIKLTSADPLQRRIIFERAG</sequence>
<feature type="domain" description="RNB" evidence="2">
    <location>
        <begin position="47"/>
        <end position="356"/>
    </location>
</feature>
<evidence type="ECO:0000256" key="1">
    <source>
        <dbReference type="SAM" id="MobiDB-lite"/>
    </source>
</evidence>
<evidence type="ECO:0000313" key="4">
    <source>
        <dbReference type="Proteomes" id="UP000199468"/>
    </source>
</evidence>
<dbReference type="Proteomes" id="UP000199468">
    <property type="component" value="Unassembled WGS sequence"/>
</dbReference>
<dbReference type="SUPFAM" id="SSF50249">
    <property type="entry name" value="Nucleic acid-binding proteins"/>
    <property type="match status" value="1"/>
</dbReference>
<keyword evidence="4" id="KW-1185">Reference proteome</keyword>
<dbReference type="SMART" id="SM00955">
    <property type="entry name" value="RNB"/>
    <property type="match status" value="1"/>
</dbReference>
<reference evidence="3 4" key="1">
    <citation type="submission" date="2016-10" db="EMBL/GenBank/DDBJ databases">
        <authorList>
            <person name="Varghese N."/>
            <person name="Submissions S."/>
        </authorList>
    </citation>
    <scope>NUCLEOTIDE SEQUENCE [LARGE SCALE GENOMIC DNA]</scope>
    <source>
        <strain evidence="3 4">DSM 26672</strain>
    </source>
</reference>
<accession>A0ABY0P1A2</accession>
<protein>
    <submittedName>
        <fullName evidence="3">RNB domain-containing protein</fullName>
    </submittedName>
</protein>
<organism evidence="3 4">
    <name type="scientific">Bosea robiniae</name>
    <dbReference type="NCBI Taxonomy" id="1036780"/>
    <lineage>
        <taxon>Bacteria</taxon>
        <taxon>Pseudomonadati</taxon>
        <taxon>Pseudomonadota</taxon>
        <taxon>Alphaproteobacteria</taxon>
        <taxon>Hyphomicrobiales</taxon>
        <taxon>Boseaceae</taxon>
        <taxon>Bosea</taxon>
    </lineage>
</organism>
<dbReference type="InterPro" id="IPR050180">
    <property type="entry name" value="RNR_Ribonuclease"/>
</dbReference>
<dbReference type="EMBL" id="FNBZ01000005">
    <property type="protein sequence ID" value="SDG71769.1"/>
    <property type="molecule type" value="Genomic_DNA"/>
</dbReference>
<evidence type="ECO:0000313" key="3">
    <source>
        <dbReference type="EMBL" id="SDG71769.1"/>
    </source>
</evidence>
<dbReference type="Pfam" id="PF18614">
    <property type="entry name" value="RNase_II_C_S1"/>
    <property type="match status" value="1"/>
</dbReference>
<name>A0ABY0P1A2_9HYPH</name>
<feature type="region of interest" description="Disordered" evidence="1">
    <location>
        <begin position="39"/>
        <end position="58"/>
    </location>
</feature>
<dbReference type="InterPro" id="IPR040596">
    <property type="entry name" value="RNase_II_C_S1"/>
</dbReference>
<dbReference type="PANTHER" id="PTHR23355:SF9">
    <property type="entry name" value="DIS3-LIKE EXONUCLEASE 2"/>
    <property type="match status" value="1"/>
</dbReference>
<proteinExistence type="predicted"/>
<dbReference type="InterPro" id="IPR001900">
    <property type="entry name" value="RNase_II/R"/>
</dbReference>
<comment type="caution">
    <text evidence="3">The sequence shown here is derived from an EMBL/GenBank/DDBJ whole genome shotgun (WGS) entry which is preliminary data.</text>
</comment>
<gene>
    <name evidence="3" type="ORF">SAMN05421844_10566</name>
</gene>
<dbReference type="RefSeq" id="WP_091857951.1">
    <property type="nucleotide sequence ID" value="NZ_FNBZ01000005.1"/>
</dbReference>
<dbReference type="Pfam" id="PF00773">
    <property type="entry name" value="RNB"/>
    <property type="match status" value="1"/>
</dbReference>